<dbReference type="SMART" id="SM00871">
    <property type="entry name" value="AraC_E_bind"/>
    <property type="match status" value="1"/>
</dbReference>
<dbReference type="GO" id="GO:0003700">
    <property type="term" value="F:DNA-binding transcription factor activity"/>
    <property type="evidence" value="ECO:0007669"/>
    <property type="project" value="InterPro"/>
</dbReference>
<keyword evidence="5" id="KW-1185">Reference proteome</keyword>
<dbReference type="InterPro" id="IPR009061">
    <property type="entry name" value="DNA-bd_dom_put_sf"/>
</dbReference>
<dbReference type="InterPro" id="IPR010499">
    <property type="entry name" value="AraC_E-bd"/>
</dbReference>
<gene>
    <name evidence="4" type="ORF">CBF29_04740</name>
</gene>
<proteinExistence type="predicted"/>
<dbReference type="InterPro" id="IPR047057">
    <property type="entry name" value="MerR_fam"/>
</dbReference>
<dbReference type="GO" id="GO:0003677">
    <property type="term" value="F:DNA binding"/>
    <property type="evidence" value="ECO:0007669"/>
    <property type="project" value="UniProtKB-KW"/>
</dbReference>
<evidence type="ECO:0000313" key="5">
    <source>
        <dbReference type="Proteomes" id="UP000287605"/>
    </source>
</evidence>
<reference evidence="4 5" key="1">
    <citation type="submission" date="2017-05" db="EMBL/GenBank/DDBJ databases">
        <title>Vagococcus spp. assemblies.</title>
        <authorList>
            <person name="Gulvik C.A."/>
        </authorList>
    </citation>
    <scope>NUCLEOTIDE SEQUENCE [LARGE SCALE GENOMIC DNA]</scope>
    <source>
        <strain evidence="4 5">CCUG 51432</strain>
    </source>
</reference>
<accession>A0A430AZP0</accession>
<protein>
    <recommendedName>
        <fullName evidence="3">HTH merR-type domain-containing protein</fullName>
    </recommendedName>
</protein>
<name>A0A430AZP0_9ENTE</name>
<dbReference type="SMART" id="SM00422">
    <property type="entry name" value="HTH_MERR"/>
    <property type="match status" value="1"/>
</dbReference>
<dbReference type="PANTHER" id="PTHR30204:SF97">
    <property type="entry name" value="MERR FAMILY REGULATORY PROTEIN"/>
    <property type="match status" value="1"/>
</dbReference>
<sequence>MFKVGTFSRITNTTVRTLHHYEKIGLLLPTHIDEQSNYRYYDAKLINKLNQIKVLQQIGFSLEEIKQILKEDVYDNVSTHFEQKYQALHQELEALKNKQKFLELLMEKDSEQLMSRYNISVRELPERNVMSIRRPLPEFDAEGLLWQELYEEFLAQEVTFSTPPFGISYYHDSEYKEENVDVEIQSSVIGEYADTDKVKFFTQEAEEIASVVFQGDFSQMPLITTALGNWISMNNYEIAGPMVNIPIVSPAQSPDSEDWIHEAGFIVKKIINQSSE</sequence>
<keyword evidence="2" id="KW-0175">Coiled coil</keyword>
<dbReference type="CDD" id="cd01107">
    <property type="entry name" value="HTH_BmrR"/>
    <property type="match status" value="1"/>
</dbReference>
<feature type="domain" description="HTH merR-type" evidence="3">
    <location>
        <begin position="1"/>
        <end position="71"/>
    </location>
</feature>
<feature type="coiled-coil region" evidence="2">
    <location>
        <begin position="78"/>
        <end position="112"/>
    </location>
</feature>
<comment type="caution">
    <text evidence="4">The sequence shown here is derived from an EMBL/GenBank/DDBJ whole genome shotgun (WGS) entry which is preliminary data.</text>
</comment>
<dbReference type="Gene3D" id="1.10.1660.10">
    <property type="match status" value="1"/>
</dbReference>
<evidence type="ECO:0000256" key="1">
    <source>
        <dbReference type="ARBA" id="ARBA00023125"/>
    </source>
</evidence>
<dbReference type="Pfam" id="PF13411">
    <property type="entry name" value="MerR_1"/>
    <property type="match status" value="1"/>
</dbReference>
<evidence type="ECO:0000256" key="2">
    <source>
        <dbReference type="SAM" id="Coils"/>
    </source>
</evidence>
<dbReference type="EMBL" id="NGKA01000005">
    <property type="protein sequence ID" value="RSU13563.1"/>
    <property type="molecule type" value="Genomic_DNA"/>
</dbReference>
<dbReference type="PANTHER" id="PTHR30204">
    <property type="entry name" value="REDOX-CYCLING DRUG-SENSING TRANSCRIPTIONAL ACTIVATOR SOXR"/>
    <property type="match status" value="1"/>
</dbReference>
<dbReference type="Proteomes" id="UP000287605">
    <property type="component" value="Unassembled WGS sequence"/>
</dbReference>
<dbReference type="Gene3D" id="3.20.80.10">
    <property type="entry name" value="Regulatory factor, effector binding domain"/>
    <property type="match status" value="1"/>
</dbReference>
<dbReference type="SUPFAM" id="SSF46955">
    <property type="entry name" value="Putative DNA-binding domain"/>
    <property type="match status" value="1"/>
</dbReference>
<evidence type="ECO:0000313" key="4">
    <source>
        <dbReference type="EMBL" id="RSU13563.1"/>
    </source>
</evidence>
<dbReference type="InterPro" id="IPR000551">
    <property type="entry name" value="MerR-type_HTH_dom"/>
</dbReference>
<evidence type="ECO:0000259" key="3">
    <source>
        <dbReference type="PROSITE" id="PS50937"/>
    </source>
</evidence>
<organism evidence="4 5">
    <name type="scientific">Vagococcus elongatus</name>
    <dbReference type="NCBI Taxonomy" id="180344"/>
    <lineage>
        <taxon>Bacteria</taxon>
        <taxon>Bacillati</taxon>
        <taxon>Bacillota</taxon>
        <taxon>Bacilli</taxon>
        <taxon>Lactobacillales</taxon>
        <taxon>Enterococcaceae</taxon>
        <taxon>Vagococcus</taxon>
    </lineage>
</organism>
<dbReference type="PROSITE" id="PS50937">
    <property type="entry name" value="HTH_MERR_2"/>
    <property type="match status" value="1"/>
</dbReference>
<dbReference type="OrthoDB" id="9773308at2"/>
<dbReference type="RefSeq" id="WP_126807909.1">
    <property type="nucleotide sequence ID" value="NZ_NGKA01000005.1"/>
</dbReference>
<dbReference type="InterPro" id="IPR011256">
    <property type="entry name" value="Reg_factor_effector_dom_sf"/>
</dbReference>
<dbReference type="SUPFAM" id="SSF55136">
    <property type="entry name" value="Probable bacterial effector-binding domain"/>
    <property type="match status" value="1"/>
</dbReference>
<dbReference type="Pfam" id="PF06445">
    <property type="entry name" value="GyrI-like"/>
    <property type="match status" value="1"/>
</dbReference>
<keyword evidence="1" id="KW-0238">DNA-binding</keyword>
<dbReference type="InterPro" id="IPR029442">
    <property type="entry name" value="GyrI-like"/>
</dbReference>
<dbReference type="AlphaFoldDB" id="A0A430AZP0"/>